<gene>
    <name evidence="1" type="ORF">V1478_012382</name>
</gene>
<accession>A0ABD2ADM0</accession>
<comment type="caution">
    <text evidence="1">The sequence shown here is derived from an EMBL/GenBank/DDBJ whole genome shotgun (WGS) entry which is preliminary data.</text>
</comment>
<dbReference type="EMBL" id="JAUDFV010000152">
    <property type="protein sequence ID" value="KAL2718506.1"/>
    <property type="molecule type" value="Genomic_DNA"/>
</dbReference>
<sequence length="62" mass="7253">MALAEKRFALRRRDLKSSQSYAKVDTRMLLETSQNLESNTFVWSLSYWLRDTSRVVILNSIG</sequence>
<reference evidence="1 2" key="1">
    <citation type="journal article" date="2024" name="Ann. Entomol. Soc. Am.">
        <title>Genomic analyses of the southern and eastern yellowjacket wasps (Hymenoptera: Vespidae) reveal evolutionary signatures of social life.</title>
        <authorList>
            <person name="Catto M.A."/>
            <person name="Caine P.B."/>
            <person name="Orr S.E."/>
            <person name="Hunt B.G."/>
            <person name="Goodisman M.A.D."/>
        </authorList>
    </citation>
    <scope>NUCLEOTIDE SEQUENCE [LARGE SCALE GENOMIC DNA]</scope>
    <source>
        <strain evidence="1">233</strain>
        <tissue evidence="1">Head and thorax</tissue>
    </source>
</reference>
<evidence type="ECO:0000313" key="2">
    <source>
        <dbReference type="Proteomes" id="UP001607302"/>
    </source>
</evidence>
<dbReference type="AlphaFoldDB" id="A0ABD2ADM0"/>
<evidence type="ECO:0000313" key="1">
    <source>
        <dbReference type="EMBL" id="KAL2718506.1"/>
    </source>
</evidence>
<protein>
    <submittedName>
        <fullName evidence="1">Uncharacterized protein</fullName>
    </submittedName>
</protein>
<dbReference type="Proteomes" id="UP001607302">
    <property type="component" value="Unassembled WGS sequence"/>
</dbReference>
<proteinExistence type="predicted"/>
<name>A0ABD2ADM0_VESSQ</name>
<keyword evidence="2" id="KW-1185">Reference proteome</keyword>
<organism evidence="1 2">
    <name type="scientific">Vespula squamosa</name>
    <name type="common">Southern yellow jacket</name>
    <name type="synonym">Wasp</name>
    <dbReference type="NCBI Taxonomy" id="30214"/>
    <lineage>
        <taxon>Eukaryota</taxon>
        <taxon>Metazoa</taxon>
        <taxon>Ecdysozoa</taxon>
        <taxon>Arthropoda</taxon>
        <taxon>Hexapoda</taxon>
        <taxon>Insecta</taxon>
        <taxon>Pterygota</taxon>
        <taxon>Neoptera</taxon>
        <taxon>Endopterygota</taxon>
        <taxon>Hymenoptera</taxon>
        <taxon>Apocrita</taxon>
        <taxon>Aculeata</taxon>
        <taxon>Vespoidea</taxon>
        <taxon>Vespidae</taxon>
        <taxon>Vespinae</taxon>
        <taxon>Vespula</taxon>
    </lineage>
</organism>